<evidence type="ECO:0000313" key="2">
    <source>
        <dbReference type="Proteomes" id="UP000286415"/>
    </source>
</evidence>
<sequence>MGCRRVFSKLVSSFLYEEKTLFGPPRRRIREFYQNPNWTEFVEYSHLHTNLVLKGDSNESSRIHCYV</sequence>
<evidence type="ECO:0000313" key="1">
    <source>
        <dbReference type="EMBL" id="KAG5446374.1"/>
    </source>
</evidence>
<dbReference type="EMBL" id="NIRI02000056">
    <property type="protein sequence ID" value="KAG5446374.1"/>
    <property type="molecule type" value="Genomic_DNA"/>
</dbReference>
<keyword evidence="2" id="KW-1185">Reference proteome</keyword>
<name>A0A419PTG0_CLOSI</name>
<dbReference type="Proteomes" id="UP000286415">
    <property type="component" value="Unassembled WGS sequence"/>
</dbReference>
<proteinExistence type="predicted"/>
<protein>
    <submittedName>
        <fullName evidence="1">Uncharacterized protein</fullName>
    </submittedName>
</protein>
<dbReference type="AlphaFoldDB" id="A0A419PTG0"/>
<gene>
    <name evidence="1" type="ORF">CSKR_110257</name>
</gene>
<comment type="caution">
    <text evidence="1">The sequence shown here is derived from an EMBL/GenBank/DDBJ whole genome shotgun (WGS) entry which is preliminary data.</text>
</comment>
<reference evidence="1 2" key="1">
    <citation type="journal article" date="2018" name="Biotechnol. Adv.">
        <title>Improved genomic resources and new bioinformatic workflow for the carcinogenic parasite Clonorchis sinensis: Biotechnological implications.</title>
        <authorList>
            <person name="Wang D."/>
            <person name="Korhonen P.K."/>
            <person name="Gasser R.B."/>
            <person name="Young N.D."/>
        </authorList>
    </citation>
    <scope>NUCLEOTIDE SEQUENCE [LARGE SCALE GENOMIC DNA]</scope>
    <source>
        <strain evidence="1">Cs-k2</strain>
    </source>
</reference>
<dbReference type="InParanoid" id="A0A419PTG0"/>
<organism evidence="1 2">
    <name type="scientific">Clonorchis sinensis</name>
    <name type="common">Chinese liver fluke</name>
    <dbReference type="NCBI Taxonomy" id="79923"/>
    <lineage>
        <taxon>Eukaryota</taxon>
        <taxon>Metazoa</taxon>
        <taxon>Spiralia</taxon>
        <taxon>Lophotrochozoa</taxon>
        <taxon>Platyhelminthes</taxon>
        <taxon>Trematoda</taxon>
        <taxon>Digenea</taxon>
        <taxon>Opisthorchiida</taxon>
        <taxon>Opisthorchiata</taxon>
        <taxon>Opisthorchiidae</taxon>
        <taxon>Clonorchis</taxon>
    </lineage>
</organism>
<reference evidence="1 2" key="2">
    <citation type="journal article" date="2021" name="Genomics">
        <title>High-quality reference genome for Clonorchis sinensis.</title>
        <authorList>
            <person name="Young N.D."/>
            <person name="Stroehlein A.J."/>
            <person name="Kinkar L."/>
            <person name="Wang T."/>
            <person name="Sohn W.M."/>
            <person name="Chang B.C.H."/>
            <person name="Kaur P."/>
            <person name="Weisz D."/>
            <person name="Dudchenko O."/>
            <person name="Aiden E.L."/>
            <person name="Korhonen P.K."/>
            <person name="Gasser R.B."/>
        </authorList>
    </citation>
    <scope>NUCLEOTIDE SEQUENCE [LARGE SCALE GENOMIC DNA]</scope>
    <source>
        <strain evidence="1">Cs-k2</strain>
    </source>
</reference>
<accession>A0A419PTG0</accession>